<dbReference type="EMBL" id="MN739563">
    <property type="protein sequence ID" value="QHT13124.1"/>
    <property type="molecule type" value="Genomic_DNA"/>
</dbReference>
<organism evidence="3">
    <name type="scientific">viral metagenome</name>
    <dbReference type="NCBI Taxonomy" id="1070528"/>
    <lineage>
        <taxon>unclassified sequences</taxon>
        <taxon>metagenomes</taxon>
        <taxon>organismal metagenomes</taxon>
    </lineage>
</organism>
<accession>A0A6C0DAB3</accession>
<protein>
    <submittedName>
        <fullName evidence="3">Uncharacterized protein</fullName>
    </submittedName>
</protein>
<dbReference type="Pfam" id="PF03292">
    <property type="entry name" value="Pox_P4B"/>
    <property type="match status" value="1"/>
</dbReference>
<evidence type="ECO:0000256" key="2">
    <source>
        <dbReference type="ARBA" id="ARBA00022844"/>
    </source>
</evidence>
<proteinExistence type="predicted"/>
<reference evidence="3" key="1">
    <citation type="journal article" date="2020" name="Nature">
        <title>Giant virus diversity and host interactions through global metagenomics.</title>
        <authorList>
            <person name="Schulz F."/>
            <person name="Roux S."/>
            <person name="Paez-Espino D."/>
            <person name="Jungbluth S."/>
            <person name="Walsh D.A."/>
            <person name="Denef V.J."/>
            <person name="McMahon K.D."/>
            <person name="Konstantinidis K.T."/>
            <person name="Eloe-Fadrosh E.A."/>
            <person name="Kyrpides N.C."/>
            <person name="Woyke T."/>
        </authorList>
    </citation>
    <scope>NUCLEOTIDE SEQUENCE</scope>
    <source>
        <strain evidence="3">GVMAG-M-3300023174-131</strain>
    </source>
</reference>
<dbReference type="GO" id="GO:0044423">
    <property type="term" value="C:virion component"/>
    <property type="evidence" value="ECO:0007669"/>
    <property type="project" value="UniProtKB-KW"/>
</dbReference>
<sequence length="583" mass="66634">MDNTDLKTNQRKDGPKKVSIDEEVQKLFKRSDGKFNQQDFQNLRSRYGNEDLVTKIEQVFIQKHTEITKRAKKFAQLIREKYSNSQYPFHVLLEKAYKYKTKHNLSDEEFSAFQRIYENELVGLKSPEVFAPNTNLQKVLGNVSVDFQGFTTKLSDTDYKVLENILKLHASSKALHAQVILQSIQYQDCGIEALTGKYDRNLHRVADHIHPVVAALFLPKIDLLENHFLHSNIANIVKTRWNKEQFTSMADALLYDALIKDPNDIVCDARSTLADLYNRAQLQNQLWNAVLSLRNGQYYNASFREFINAVDICKMNKYDSPDLVYGRYDGTIIKRLLSAFSFRPTVVTTTPVYQIFNTNPYQQNIKPTVTYVPMINLKLPYSPNDNSPIELNDALEQTQLLLENGTVVPKHTSLIYSRGVLLFYVDRRANVIKSVHTMPSFAIMKLPTAIAGFERLNDRPVNFETVIRMRNDEYKLRSVVLSEVNKTANEGNLVIGSTAAVMIHQNPMENRFSDEFIIYDPYSVVLPQVIGSGAGVTRYDPIQSIAGVSRNPAEVSFMDIARTRGIIFMYELTKDTSAGTITF</sequence>
<evidence type="ECO:0000313" key="3">
    <source>
        <dbReference type="EMBL" id="QHT13124.1"/>
    </source>
</evidence>
<dbReference type="AlphaFoldDB" id="A0A6C0DAB3"/>
<name>A0A6C0DAB3_9ZZZZ</name>
<dbReference type="InterPro" id="IPR004972">
    <property type="entry name" value="P4B"/>
</dbReference>
<evidence type="ECO:0000256" key="1">
    <source>
        <dbReference type="ARBA" id="ARBA00004328"/>
    </source>
</evidence>
<comment type="subcellular location">
    <subcellularLocation>
        <location evidence="1">Virion</location>
    </subcellularLocation>
</comment>
<keyword evidence="2" id="KW-0946">Virion</keyword>